<dbReference type="EMBL" id="JBBYHY010000005">
    <property type="protein sequence ID" value="MEL3953967.1"/>
    <property type="molecule type" value="Genomic_DNA"/>
</dbReference>
<dbReference type="InterPro" id="IPR025857">
    <property type="entry name" value="MacB_PCD"/>
</dbReference>
<keyword evidence="3 6" id="KW-0812">Transmembrane</keyword>
<evidence type="ECO:0000256" key="1">
    <source>
        <dbReference type="ARBA" id="ARBA00004651"/>
    </source>
</evidence>
<dbReference type="PANTHER" id="PTHR30572">
    <property type="entry name" value="MEMBRANE COMPONENT OF TRANSPORTER-RELATED"/>
    <property type="match status" value="1"/>
</dbReference>
<keyword evidence="2" id="KW-1003">Cell membrane</keyword>
<accession>A0ABU9JM89</accession>
<evidence type="ECO:0000259" key="7">
    <source>
        <dbReference type="Pfam" id="PF02687"/>
    </source>
</evidence>
<feature type="domain" description="ABC3 transporter permease C-terminal" evidence="7">
    <location>
        <begin position="316"/>
        <end position="432"/>
    </location>
</feature>
<evidence type="ECO:0000313" key="9">
    <source>
        <dbReference type="EMBL" id="MEL3953967.1"/>
    </source>
</evidence>
<evidence type="ECO:0000256" key="2">
    <source>
        <dbReference type="ARBA" id="ARBA00022475"/>
    </source>
</evidence>
<dbReference type="PROSITE" id="PS51257">
    <property type="entry name" value="PROKAR_LIPOPROTEIN"/>
    <property type="match status" value="1"/>
</dbReference>
<dbReference type="InterPro" id="IPR003838">
    <property type="entry name" value="ABC3_permease_C"/>
</dbReference>
<evidence type="ECO:0000256" key="4">
    <source>
        <dbReference type="ARBA" id="ARBA00022989"/>
    </source>
</evidence>
<evidence type="ECO:0000259" key="8">
    <source>
        <dbReference type="Pfam" id="PF12704"/>
    </source>
</evidence>
<feature type="transmembrane region" description="Helical" evidence="6">
    <location>
        <begin position="356"/>
        <end position="385"/>
    </location>
</feature>
<dbReference type="PANTHER" id="PTHR30572:SF18">
    <property type="entry name" value="ABC-TYPE MACROLIDE FAMILY EXPORT SYSTEM PERMEASE COMPONENT 2"/>
    <property type="match status" value="1"/>
</dbReference>
<gene>
    <name evidence="9" type="ORF">AAE039_10370</name>
</gene>
<dbReference type="InterPro" id="IPR050250">
    <property type="entry name" value="Macrolide_Exporter_MacB"/>
</dbReference>
<evidence type="ECO:0000313" key="10">
    <source>
        <dbReference type="Proteomes" id="UP001455088"/>
    </source>
</evidence>
<evidence type="ECO:0000256" key="3">
    <source>
        <dbReference type="ARBA" id="ARBA00022692"/>
    </source>
</evidence>
<dbReference type="Pfam" id="PF02687">
    <property type="entry name" value="FtsX"/>
    <property type="match status" value="1"/>
</dbReference>
<feature type="domain" description="MacB-like periplasmic core" evidence="8">
    <location>
        <begin position="20"/>
        <end position="223"/>
    </location>
</feature>
<comment type="caution">
    <text evidence="9">The sequence shown here is derived from an EMBL/GenBank/DDBJ whole genome shotgun (WGS) entry which is preliminary data.</text>
</comment>
<evidence type="ECO:0000256" key="6">
    <source>
        <dbReference type="SAM" id="Phobius"/>
    </source>
</evidence>
<organism evidence="9 10">
    <name type="scientific">Stenotrophomonas bentonitica</name>
    <dbReference type="NCBI Taxonomy" id="1450134"/>
    <lineage>
        <taxon>Bacteria</taxon>
        <taxon>Pseudomonadati</taxon>
        <taxon>Pseudomonadota</taxon>
        <taxon>Gammaproteobacteria</taxon>
        <taxon>Lysobacterales</taxon>
        <taxon>Lysobacteraceae</taxon>
        <taxon>Stenotrophomonas</taxon>
    </lineage>
</organism>
<feature type="transmembrane region" description="Helical" evidence="6">
    <location>
        <begin position="21"/>
        <end position="44"/>
    </location>
</feature>
<proteinExistence type="predicted"/>
<sequence length="439" mass="47893">MIFYYVKVALHNAARSKVVTGLMVLAIAVGIGACMATLTVMRLLSGDPLPGKSARIFYPQVDVNPASRGREPYDVLDYRTAHDLWSSSQADRQTMVVSSPVKVRSDLAGTVPLMVSSTSTTADFFPMFEVPIQYGRAWTQEDDGRRSRVVVISDRLNRQLFGGRDSVGQTLTVKDAKLQVIGVLKPWRPAPLFYKIRGGRFSGGKTSGFYGAADDVLLPMSASLEINEGDFQPFTCWAAPERTGVLQGSPCVAVGVWVELGSREKVANYRRYLANYASEQKRLGRIAHDQNTRMPSLMEWLDFNRVVPSDVKVQAVLSFAFLIICLANVVGLLLAKFMRHGGEIGLRRALGASRTAVFTQCLVEAGVIGIIGGVAGLLLTLFALWAIRIQPVAYADLIRLDVTMFIATFVLSLVSSLLAGALPAYRASSIQPVAQLKLL</sequence>
<protein>
    <submittedName>
        <fullName evidence="9">ABC transporter permease</fullName>
    </submittedName>
</protein>
<dbReference type="Pfam" id="PF12704">
    <property type="entry name" value="MacB_PCD"/>
    <property type="match status" value="1"/>
</dbReference>
<feature type="transmembrane region" description="Helical" evidence="6">
    <location>
        <begin position="405"/>
        <end position="425"/>
    </location>
</feature>
<dbReference type="RefSeq" id="WP_167390343.1">
    <property type="nucleotide sequence ID" value="NZ_JBBYHY010000005.1"/>
</dbReference>
<name>A0ABU9JM89_9GAMM</name>
<keyword evidence="5 6" id="KW-0472">Membrane</keyword>
<feature type="transmembrane region" description="Helical" evidence="6">
    <location>
        <begin position="315"/>
        <end position="335"/>
    </location>
</feature>
<comment type="subcellular location">
    <subcellularLocation>
        <location evidence="1">Cell membrane</location>
        <topology evidence="1">Multi-pass membrane protein</topology>
    </subcellularLocation>
</comment>
<keyword evidence="10" id="KW-1185">Reference proteome</keyword>
<keyword evidence="4 6" id="KW-1133">Transmembrane helix</keyword>
<evidence type="ECO:0000256" key="5">
    <source>
        <dbReference type="ARBA" id="ARBA00023136"/>
    </source>
</evidence>
<reference evidence="9 10" key="1">
    <citation type="submission" date="2024-04" db="EMBL/GenBank/DDBJ databases">
        <title>Bacterial endophytes with biocontrol capabilities against important plant pathogens.</title>
        <authorList>
            <person name="Alayande K.A."/>
        </authorList>
    </citation>
    <scope>NUCLEOTIDE SEQUENCE [LARGE SCALE GENOMIC DNA]</scope>
    <source>
        <strain evidence="9 10">KV22</strain>
    </source>
</reference>
<dbReference type="Proteomes" id="UP001455088">
    <property type="component" value="Unassembled WGS sequence"/>
</dbReference>